<reference evidence="13 14" key="1">
    <citation type="submission" date="2018-08" db="EMBL/GenBank/DDBJ databases">
        <title>Chitinophagaceae sp. K23C18032701, a novel bacterium isolated from forest soil.</title>
        <authorList>
            <person name="Wang C."/>
        </authorList>
    </citation>
    <scope>NUCLEOTIDE SEQUENCE [LARGE SCALE GENOMIC DNA]</scope>
    <source>
        <strain evidence="13 14">K23C18032701</strain>
    </source>
</reference>
<feature type="transmembrane region" description="Helical" evidence="12">
    <location>
        <begin position="179"/>
        <end position="198"/>
    </location>
</feature>
<evidence type="ECO:0000256" key="2">
    <source>
        <dbReference type="ARBA" id="ARBA00022475"/>
    </source>
</evidence>
<comment type="subcellular location">
    <subcellularLocation>
        <location evidence="1">Membrane</location>
        <topology evidence="1">Multi-pass membrane protein</topology>
    </subcellularLocation>
</comment>
<dbReference type="EMBL" id="QTJU01000001">
    <property type="protein sequence ID" value="RFM30427.1"/>
    <property type="molecule type" value="Genomic_DNA"/>
</dbReference>
<evidence type="ECO:0000256" key="3">
    <source>
        <dbReference type="ARBA" id="ARBA00022692"/>
    </source>
</evidence>
<dbReference type="Pfam" id="PF02628">
    <property type="entry name" value="COX15-CtaA"/>
    <property type="match status" value="1"/>
</dbReference>
<keyword evidence="4" id="KW-0479">Metal-binding</keyword>
<keyword evidence="5 12" id="KW-1133">Transmembrane helix</keyword>
<keyword evidence="10" id="KW-1015">Disulfide bond</keyword>
<evidence type="ECO:0000313" key="13">
    <source>
        <dbReference type="EMBL" id="RFM30427.1"/>
    </source>
</evidence>
<keyword evidence="14" id="KW-1185">Reference proteome</keyword>
<dbReference type="GO" id="GO:0016491">
    <property type="term" value="F:oxidoreductase activity"/>
    <property type="evidence" value="ECO:0007669"/>
    <property type="project" value="UniProtKB-KW"/>
</dbReference>
<keyword evidence="6" id="KW-0560">Oxidoreductase</keyword>
<keyword evidence="3 12" id="KW-0812">Transmembrane</keyword>
<evidence type="ECO:0000313" key="14">
    <source>
        <dbReference type="Proteomes" id="UP000261284"/>
    </source>
</evidence>
<evidence type="ECO:0000256" key="6">
    <source>
        <dbReference type="ARBA" id="ARBA00023002"/>
    </source>
</evidence>
<dbReference type="OrthoDB" id="1447144at2"/>
<dbReference type="PANTHER" id="PTHR35457">
    <property type="entry name" value="HEME A SYNTHASE"/>
    <property type="match status" value="1"/>
</dbReference>
<keyword evidence="9 12" id="KW-0472">Membrane</keyword>
<protein>
    <submittedName>
        <fullName evidence="13">Heme A synthase</fullName>
    </submittedName>
</protein>
<feature type="transmembrane region" description="Helical" evidence="12">
    <location>
        <begin position="7"/>
        <end position="29"/>
    </location>
</feature>
<evidence type="ECO:0000256" key="5">
    <source>
        <dbReference type="ARBA" id="ARBA00022989"/>
    </source>
</evidence>
<keyword evidence="2" id="KW-1003">Cell membrane</keyword>
<accession>A0A3E1NRA4</accession>
<dbReference type="RefSeq" id="WP_116846182.1">
    <property type="nucleotide sequence ID" value="NZ_QTJU01000001.1"/>
</dbReference>
<feature type="transmembrane region" description="Helical" evidence="12">
    <location>
        <begin position="218"/>
        <end position="244"/>
    </location>
</feature>
<dbReference type="Proteomes" id="UP000261284">
    <property type="component" value="Unassembled WGS sequence"/>
</dbReference>
<feature type="transmembrane region" description="Helical" evidence="12">
    <location>
        <begin position="114"/>
        <end position="133"/>
    </location>
</feature>
<dbReference type="InterPro" id="IPR050450">
    <property type="entry name" value="COX15/CtaA_HemeA_synthase"/>
</dbReference>
<dbReference type="PANTHER" id="PTHR35457:SF1">
    <property type="entry name" value="HEME A SYNTHASE"/>
    <property type="match status" value="1"/>
</dbReference>
<evidence type="ECO:0000256" key="10">
    <source>
        <dbReference type="ARBA" id="ARBA00023157"/>
    </source>
</evidence>
<feature type="transmembrane region" description="Helical" evidence="12">
    <location>
        <begin position="284"/>
        <end position="302"/>
    </location>
</feature>
<dbReference type="GO" id="GO:0046872">
    <property type="term" value="F:metal ion binding"/>
    <property type="evidence" value="ECO:0007669"/>
    <property type="project" value="UniProtKB-KW"/>
</dbReference>
<keyword evidence="8" id="KW-0350">Heme biosynthesis</keyword>
<name>A0A3E1NRA4_9BACT</name>
<feature type="transmembrane region" description="Helical" evidence="12">
    <location>
        <begin position="83"/>
        <end position="102"/>
    </location>
</feature>
<organism evidence="13 14">
    <name type="scientific">Deminuibacter soli</name>
    <dbReference type="NCBI Taxonomy" id="2291815"/>
    <lineage>
        <taxon>Bacteria</taxon>
        <taxon>Pseudomonadati</taxon>
        <taxon>Bacteroidota</taxon>
        <taxon>Chitinophagia</taxon>
        <taxon>Chitinophagales</taxon>
        <taxon>Chitinophagaceae</taxon>
        <taxon>Deminuibacter</taxon>
    </lineage>
</organism>
<comment type="caution">
    <text evidence="13">The sequence shown here is derived from an EMBL/GenBank/DDBJ whole genome shotgun (WGS) entry which is preliminary data.</text>
</comment>
<comment type="pathway">
    <text evidence="11">Porphyrin-containing compound metabolism.</text>
</comment>
<feature type="transmembrane region" description="Helical" evidence="12">
    <location>
        <begin position="145"/>
        <end position="167"/>
    </location>
</feature>
<keyword evidence="7" id="KW-0408">Iron</keyword>
<dbReference type="GO" id="GO:0016020">
    <property type="term" value="C:membrane"/>
    <property type="evidence" value="ECO:0007669"/>
    <property type="project" value="UniProtKB-SubCell"/>
</dbReference>
<proteinExistence type="predicted"/>
<evidence type="ECO:0000256" key="11">
    <source>
        <dbReference type="ARBA" id="ARBA00023444"/>
    </source>
</evidence>
<dbReference type="GO" id="GO:0006784">
    <property type="term" value="P:heme A biosynthetic process"/>
    <property type="evidence" value="ECO:0007669"/>
    <property type="project" value="InterPro"/>
</dbReference>
<evidence type="ECO:0000256" key="8">
    <source>
        <dbReference type="ARBA" id="ARBA00023133"/>
    </source>
</evidence>
<feature type="transmembrane region" description="Helical" evidence="12">
    <location>
        <begin position="256"/>
        <end position="278"/>
    </location>
</feature>
<evidence type="ECO:0000256" key="12">
    <source>
        <dbReference type="SAM" id="Phobius"/>
    </source>
</evidence>
<sequence length="305" mass="34807">MNRADKNYLHFTQFVLFSVFLVIVAGSVVRMTQSGMGCPDWPRCFGRWIPPVNASQLPPDYEKYLKKQDIDHTFNVFHTWTEYINRLTGALLGLWLVIHVGWSFKKYFRTRPSLFWISSLLLVMVAFEAWLGKLVVDANLAVVKITAHMLAALVIAAVTIVIIQRVNKKTPVQDKELKWLANIALLCLLVQVILGTEVREQIDEISKSLNYIQRDSWISRLNVFFTLHKSFAWVAALACVVVFWKSLSYPTVSKTGAWIFVTVLASMGLGLAMTYFHMPALAQPLHLLCATILFMLVFALRLRLK</sequence>
<dbReference type="InterPro" id="IPR003780">
    <property type="entry name" value="COX15/CtaA_fam"/>
</dbReference>
<evidence type="ECO:0000256" key="4">
    <source>
        <dbReference type="ARBA" id="ARBA00022723"/>
    </source>
</evidence>
<gene>
    <name evidence="13" type="ORF">DXN05_05580</name>
</gene>
<evidence type="ECO:0000256" key="1">
    <source>
        <dbReference type="ARBA" id="ARBA00004141"/>
    </source>
</evidence>
<evidence type="ECO:0000256" key="7">
    <source>
        <dbReference type="ARBA" id="ARBA00023004"/>
    </source>
</evidence>
<evidence type="ECO:0000256" key="9">
    <source>
        <dbReference type="ARBA" id="ARBA00023136"/>
    </source>
</evidence>
<dbReference type="AlphaFoldDB" id="A0A3E1NRA4"/>